<evidence type="ECO:0000256" key="1">
    <source>
        <dbReference type="SAM" id="MobiDB-lite"/>
    </source>
</evidence>
<feature type="compositionally biased region" description="Polar residues" evidence="1">
    <location>
        <begin position="130"/>
        <end position="140"/>
    </location>
</feature>
<evidence type="ECO:0000313" key="3">
    <source>
        <dbReference type="Proteomes" id="UP001396334"/>
    </source>
</evidence>
<dbReference type="Proteomes" id="UP001396334">
    <property type="component" value="Unassembled WGS sequence"/>
</dbReference>
<sequence length="160" mass="16802">MALAVVASMAPTPSVTAAAVAADILHDPLAPPEAADVVEEAVDDASLDPETSETAADRLASEDAPYDPVVHTDTFVPEHQEFDAWYAAQSRTPPVATQNQPSLARSSSIPPSRPHKRKASSSDPSKTKRSWPSTSSTTRIPSVPKAGMSSVNNSSAETVR</sequence>
<comment type="caution">
    <text evidence="2">The sequence shown here is derived from an EMBL/GenBank/DDBJ whole genome shotgun (WGS) entry which is preliminary data.</text>
</comment>
<feature type="region of interest" description="Disordered" evidence="1">
    <location>
        <begin position="31"/>
        <end position="70"/>
    </location>
</feature>
<reference evidence="2 3" key="1">
    <citation type="journal article" date="2024" name="G3 (Bethesda)">
        <title>Genome assembly of Hibiscus sabdariffa L. provides insights into metabolisms of medicinal natural products.</title>
        <authorList>
            <person name="Kim T."/>
        </authorList>
    </citation>
    <scope>NUCLEOTIDE SEQUENCE [LARGE SCALE GENOMIC DNA]</scope>
    <source>
        <strain evidence="2">TK-2024</strain>
        <tissue evidence="2">Old leaves</tissue>
    </source>
</reference>
<accession>A0ABR2T7A7</accession>
<feature type="compositionally biased region" description="Polar residues" evidence="1">
    <location>
        <begin position="149"/>
        <end position="160"/>
    </location>
</feature>
<organism evidence="2 3">
    <name type="scientific">Hibiscus sabdariffa</name>
    <name type="common">roselle</name>
    <dbReference type="NCBI Taxonomy" id="183260"/>
    <lineage>
        <taxon>Eukaryota</taxon>
        <taxon>Viridiplantae</taxon>
        <taxon>Streptophyta</taxon>
        <taxon>Embryophyta</taxon>
        <taxon>Tracheophyta</taxon>
        <taxon>Spermatophyta</taxon>
        <taxon>Magnoliopsida</taxon>
        <taxon>eudicotyledons</taxon>
        <taxon>Gunneridae</taxon>
        <taxon>Pentapetalae</taxon>
        <taxon>rosids</taxon>
        <taxon>malvids</taxon>
        <taxon>Malvales</taxon>
        <taxon>Malvaceae</taxon>
        <taxon>Malvoideae</taxon>
        <taxon>Hibiscus</taxon>
    </lineage>
</organism>
<feature type="compositionally biased region" description="Acidic residues" evidence="1">
    <location>
        <begin position="36"/>
        <end position="51"/>
    </location>
</feature>
<feature type="compositionally biased region" description="Polar residues" evidence="1">
    <location>
        <begin position="89"/>
        <end position="110"/>
    </location>
</feature>
<feature type="region of interest" description="Disordered" evidence="1">
    <location>
        <begin position="85"/>
        <end position="160"/>
    </location>
</feature>
<keyword evidence="3" id="KW-1185">Reference proteome</keyword>
<protein>
    <submittedName>
        <fullName evidence="2">Uncharacterized protein</fullName>
    </submittedName>
</protein>
<evidence type="ECO:0000313" key="2">
    <source>
        <dbReference type="EMBL" id="KAK9033386.1"/>
    </source>
</evidence>
<name>A0ABR2T7A7_9ROSI</name>
<proteinExistence type="predicted"/>
<gene>
    <name evidence="2" type="ORF">V6N11_018419</name>
</gene>
<dbReference type="EMBL" id="JBBPBN010000008">
    <property type="protein sequence ID" value="KAK9033386.1"/>
    <property type="molecule type" value="Genomic_DNA"/>
</dbReference>